<gene>
    <name evidence="6" type="ordered locus">Sca_2284</name>
</gene>
<evidence type="ECO:0000259" key="5">
    <source>
        <dbReference type="Pfam" id="PF08245"/>
    </source>
</evidence>
<dbReference type="PANTHER" id="PTHR43024:SF1">
    <property type="entry name" value="UDP-N-ACETYLMURAMOYL-TRIPEPTIDE--D-ALANYL-D-ALANINE LIGASE"/>
    <property type="match status" value="1"/>
</dbReference>
<feature type="domain" description="Mur ligase C-terminal" evidence="4">
    <location>
        <begin position="341"/>
        <end position="455"/>
    </location>
</feature>
<proteinExistence type="predicted"/>
<dbReference type="InterPro" id="IPR036565">
    <property type="entry name" value="Mur-like_cat_sf"/>
</dbReference>
<dbReference type="BioCyc" id="SCAR396513:SCA_RS11510-MONOMER"/>
<dbReference type="EMBL" id="AM295250">
    <property type="protein sequence ID" value="CAL29187.1"/>
    <property type="molecule type" value="Genomic_DNA"/>
</dbReference>
<dbReference type="Proteomes" id="UP000000444">
    <property type="component" value="Chromosome"/>
</dbReference>
<name>B9DJ63_STACT</name>
<evidence type="ECO:0000313" key="7">
    <source>
        <dbReference type="Proteomes" id="UP000000444"/>
    </source>
</evidence>
<evidence type="ECO:0000256" key="2">
    <source>
        <dbReference type="ARBA" id="ARBA00022741"/>
    </source>
</evidence>
<dbReference type="KEGG" id="sca:SCA_2284"/>
<reference evidence="6 7" key="1">
    <citation type="journal article" date="2009" name="Appl. Environ. Microbiol.">
        <title>Genome analysis of the meat starter culture bacterium Staphylococcus carnosus TM300.</title>
        <authorList>
            <person name="Rosenstein R."/>
            <person name="Nerz C."/>
            <person name="Biswas L."/>
            <person name="Resch A."/>
            <person name="Raddatz G."/>
            <person name="Schuster S.C."/>
            <person name="Goetz F."/>
        </authorList>
    </citation>
    <scope>NUCLEOTIDE SEQUENCE [LARGE SCALE GENOMIC DNA]</scope>
    <source>
        <strain evidence="6 7">TM300</strain>
    </source>
</reference>
<accession>B9DJ63</accession>
<dbReference type="eggNOG" id="COG0770">
    <property type="taxonomic scope" value="Bacteria"/>
</dbReference>
<evidence type="ECO:0000256" key="1">
    <source>
        <dbReference type="ARBA" id="ARBA00022598"/>
    </source>
</evidence>
<dbReference type="InterPro" id="IPR036615">
    <property type="entry name" value="Mur_ligase_C_dom_sf"/>
</dbReference>
<dbReference type="Gene3D" id="3.90.190.20">
    <property type="entry name" value="Mur ligase, C-terminal domain"/>
    <property type="match status" value="1"/>
</dbReference>
<keyword evidence="2" id="KW-0547">Nucleotide-binding</keyword>
<feature type="domain" description="Mur ligase central" evidence="5">
    <location>
        <begin position="121"/>
        <end position="305"/>
    </location>
</feature>
<dbReference type="InterPro" id="IPR013221">
    <property type="entry name" value="Mur_ligase_cen"/>
</dbReference>
<dbReference type="PANTHER" id="PTHR43024">
    <property type="entry name" value="UDP-N-ACETYLMURAMOYL-TRIPEPTIDE--D-ALANYL-D-ALANINE LIGASE"/>
    <property type="match status" value="1"/>
</dbReference>
<dbReference type="Pfam" id="PF08245">
    <property type="entry name" value="Mur_ligase_M"/>
    <property type="match status" value="1"/>
</dbReference>
<dbReference type="GO" id="GO:0016881">
    <property type="term" value="F:acid-amino acid ligase activity"/>
    <property type="evidence" value="ECO:0007669"/>
    <property type="project" value="InterPro"/>
</dbReference>
<keyword evidence="1" id="KW-0436">Ligase</keyword>
<dbReference type="GO" id="GO:0005524">
    <property type="term" value="F:ATP binding"/>
    <property type="evidence" value="ECO:0007669"/>
    <property type="project" value="UniProtKB-KW"/>
</dbReference>
<dbReference type="AlphaFoldDB" id="B9DJ63"/>
<dbReference type="InterPro" id="IPR004101">
    <property type="entry name" value="Mur_ligase_C"/>
</dbReference>
<dbReference type="RefSeq" id="WP_015901522.1">
    <property type="nucleotide sequence ID" value="NC_012121.1"/>
</dbReference>
<dbReference type="Gene3D" id="3.40.1190.10">
    <property type="entry name" value="Mur-like, catalytic domain"/>
    <property type="match status" value="1"/>
</dbReference>
<sequence length="675" mass="76377">MYTLKSISEILDADLLDADNKENNIINDFEYQMLHVKSTQTAFISISKTSWQNYLNKSKVMNDGNSQIPKDVKEIGLIITESYVEGLAKKIPQIVVKNSIKAMKILALYIRKNYRNPIVCITGSMGKSSTRLMLTAALAPLKVQENRGNSNTRSAIYLHMCKLAANPDIAIFETSLNALNNRGNMASVLKPDIAIVTGIGSAHLSTIGSTEEIAEYKSRIFAGLNEKGIAIYNADTLHNAFLKDVALKHTSKVYGYSTENSKADLYTEEITPIRKAVKVKTNDGTHFTVPSVSNGMVENALAVLLTLKHLDINVDEKLDNLSNTQLFKKVLEFKNIHSATENATLLDDTHNASLPAMINAIQAFDSQSKFFEGHKIIALGQISDLGEQTDNVHAKLVPILEQSKADYILCMDEPLRKVVNKVKGKHITWYRNAQLLLQDLRLLINQDALVLMKSSVTKTDFPKITRQLSPSLVNYRRSGAETELYEEIMRNGEAYLIYNLDTEEIEEEKNRDGSATLEGLSPLLYYIDAQSKEKENYEVFMNKWPTNNKEFFEGRKISWEELVDSMKDSPHPSLVYQLAHELYRNNRERKLFVEKIINNLRLSDSSAINLTGRYRRKERQTFNVNDLLSLLKEYKVTLLKNDSFVIGDYGHHGFVKKEDKVVLFTGLTDIEQLNN</sequence>
<dbReference type="InterPro" id="IPR051046">
    <property type="entry name" value="MurCDEF_CellWall_CoF430Synth"/>
</dbReference>
<evidence type="ECO:0000313" key="6">
    <source>
        <dbReference type="EMBL" id="CAL29187.1"/>
    </source>
</evidence>
<protein>
    <submittedName>
        <fullName evidence="6">Uncharacterized protein</fullName>
    </submittedName>
</protein>
<evidence type="ECO:0000259" key="4">
    <source>
        <dbReference type="Pfam" id="PF02875"/>
    </source>
</evidence>
<dbReference type="Pfam" id="PF02875">
    <property type="entry name" value="Mur_ligase_C"/>
    <property type="match status" value="1"/>
</dbReference>
<dbReference type="HOGENOM" id="CLU_031507_3_0_9"/>
<dbReference type="GeneID" id="93794733"/>
<evidence type="ECO:0000256" key="3">
    <source>
        <dbReference type="ARBA" id="ARBA00022840"/>
    </source>
</evidence>
<dbReference type="SUPFAM" id="SSF53244">
    <property type="entry name" value="MurD-like peptide ligases, peptide-binding domain"/>
    <property type="match status" value="1"/>
</dbReference>
<keyword evidence="7" id="KW-1185">Reference proteome</keyword>
<keyword evidence="3" id="KW-0067">ATP-binding</keyword>
<dbReference type="SUPFAM" id="SSF53623">
    <property type="entry name" value="MurD-like peptide ligases, catalytic domain"/>
    <property type="match status" value="1"/>
</dbReference>
<organism evidence="6 7">
    <name type="scientific">Staphylococcus carnosus (strain TM300)</name>
    <dbReference type="NCBI Taxonomy" id="396513"/>
    <lineage>
        <taxon>Bacteria</taxon>
        <taxon>Bacillati</taxon>
        <taxon>Bacillota</taxon>
        <taxon>Bacilli</taxon>
        <taxon>Bacillales</taxon>
        <taxon>Staphylococcaceae</taxon>
        <taxon>Staphylococcus</taxon>
    </lineage>
</organism>
<dbReference type="OrthoDB" id="9801978at2"/>